<sequence>MFKWAVNALEFAFQRTKRDILHLPDEQFQMLRHKVGICVALLMGHFDILGARSSLEAMREKERQRLQEEQQGLDLDNHPAIVEAGETDDDDDDHCGGESGPMK</sequence>
<evidence type="ECO:0000256" key="1">
    <source>
        <dbReference type="SAM" id="MobiDB-lite"/>
    </source>
</evidence>
<evidence type="ECO:0000313" key="2">
    <source>
        <dbReference type="EMBL" id="KAG7091475.1"/>
    </source>
</evidence>
<keyword evidence="3" id="KW-1185">Reference proteome</keyword>
<accession>A0A9P7URU5</accession>
<evidence type="ECO:0000313" key="3">
    <source>
        <dbReference type="Proteomes" id="UP001049176"/>
    </source>
</evidence>
<dbReference type="KEGG" id="more:E1B28_010506"/>
<dbReference type="GeneID" id="66079582"/>
<reference evidence="2" key="1">
    <citation type="journal article" date="2021" name="Genome Biol. Evol.">
        <title>The assembled and annotated genome of the fairy-ring fungus Marasmius oreades.</title>
        <authorList>
            <person name="Hiltunen M."/>
            <person name="Ament-Velasquez S.L."/>
            <person name="Johannesson H."/>
        </authorList>
    </citation>
    <scope>NUCLEOTIDE SEQUENCE</scope>
    <source>
        <strain evidence="2">03SP1</strain>
    </source>
</reference>
<feature type="region of interest" description="Disordered" evidence="1">
    <location>
        <begin position="60"/>
        <end position="103"/>
    </location>
</feature>
<dbReference type="EMBL" id="CM032186">
    <property type="protein sequence ID" value="KAG7091475.1"/>
    <property type="molecule type" value="Genomic_DNA"/>
</dbReference>
<dbReference type="RefSeq" id="XP_043007945.1">
    <property type="nucleotide sequence ID" value="XM_043155476.1"/>
</dbReference>
<proteinExistence type="predicted"/>
<dbReference type="AlphaFoldDB" id="A0A9P7URU5"/>
<protein>
    <submittedName>
        <fullName evidence="2">Uncharacterized protein</fullName>
    </submittedName>
</protein>
<dbReference type="Proteomes" id="UP001049176">
    <property type="component" value="Chromosome 6"/>
</dbReference>
<dbReference type="OrthoDB" id="1043025at2759"/>
<name>A0A9P7URU5_9AGAR</name>
<gene>
    <name evidence="2" type="ORF">E1B28_010506</name>
</gene>
<comment type="caution">
    <text evidence="2">The sequence shown here is derived from an EMBL/GenBank/DDBJ whole genome shotgun (WGS) entry which is preliminary data.</text>
</comment>
<organism evidence="2 3">
    <name type="scientific">Marasmius oreades</name>
    <name type="common">fairy-ring Marasmius</name>
    <dbReference type="NCBI Taxonomy" id="181124"/>
    <lineage>
        <taxon>Eukaryota</taxon>
        <taxon>Fungi</taxon>
        <taxon>Dikarya</taxon>
        <taxon>Basidiomycota</taxon>
        <taxon>Agaricomycotina</taxon>
        <taxon>Agaricomycetes</taxon>
        <taxon>Agaricomycetidae</taxon>
        <taxon>Agaricales</taxon>
        <taxon>Marasmiineae</taxon>
        <taxon>Marasmiaceae</taxon>
        <taxon>Marasmius</taxon>
    </lineage>
</organism>